<dbReference type="GO" id="GO:0070212">
    <property type="term" value="P:protein poly-ADP-ribosylation"/>
    <property type="evidence" value="ECO:0007669"/>
    <property type="project" value="TreeGrafter"/>
</dbReference>
<dbReference type="Proteomes" id="UP000095564">
    <property type="component" value="Unassembled WGS sequence"/>
</dbReference>
<dbReference type="GO" id="GO:0006302">
    <property type="term" value="P:double-strand break repair"/>
    <property type="evidence" value="ECO:0007669"/>
    <property type="project" value="TreeGrafter"/>
</dbReference>
<dbReference type="PANTHER" id="PTHR10459:SF60">
    <property type="entry name" value="POLY [ADP-RIBOSE] POLYMERASE 2"/>
    <property type="match status" value="1"/>
</dbReference>
<dbReference type="Pfam" id="PF00644">
    <property type="entry name" value="PARP"/>
    <property type="match status" value="1"/>
</dbReference>
<evidence type="ECO:0000313" key="7">
    <source>
        <dbReference type="EMBL" id="CUP48535.1"/>
    </source>
</evidence>
<keyword evidence="2" id="KW-0328">Glycosyltransferase</keyword>
<evidence type="ECO:0000256" key="1">
    <source>
        <dbReference type="ARBA" id="ARBA00012020"/>
    </source>
</evidence>
<evidence type="ECO:0000256" key="4">
    <source>
        <dbReference type="ARBA" id="ARBA00023027"/>
    </source>
</evidence>
<evidence type="ECO:0000256" key="3">
    <source>
        <dbReference type="ARBA" id="ARBA00022679"/>
    </source>
</evidence>
<protein>
    <recommendedName>
        <fullName evidence="1">NAD(+) ADP-ribosyltransferase</fullName>
        <ecNumber evidence="1">2.4.2.30</ecNumber>
    </recommendedName>
</protein>
<feature type="domain" description="PARP catalytic" evidence="6">
    <location>
        <begin position="269"/>
        <end position="488"/>
    </location>
</feature>
<dbReference type="EMBL" id="CZAU01000013">
    <property type="protein sequence ID" value="CUP48535.1"/>
    <property type="molecule type" value="Genomic_DNA"/>
</dbReference>
<sequence>MQIKLHIETDQEVLKDVMVENNENDFYKEIGSVLPDLKTDLPQTLYVTSDLGSAEFYLGKRGTYTENGIDYPSMYVKEKNNFIQGLTPAAYPDAYLTCIHPESNNYKYYWLRPNANGIGATYGRIGVKRGEMFGAKDLKNPYPTHLYWIRYYEKLSKGYVDQSDIYLQDQKPKKKKAASFKANISKEKDGTASHELYCLLKSYAKHVVKTTLTNEHVTIAQVKAAKRILQEMGKRKTVKGFNNQLLKLLQVAPRKERYIQKLLATAESDFADIIYREENLIAAMEAVASDENTTIDIQENSFTADHIEVYYATEKQKKEVIAHLSDRLKGKVHQVYRVINQKHKKRFNDYLKKEDIHQVKQLWHGSRNENWFSILENGLQLNPNAIITGKMFGKGIYFAPSSNKSWNYTSYRGTSWASGNSDTAFMGLYATAYGTPHDVTMSESFSQNKLKNLHCNCVHAHAGSQLLNDEIIFYNESAMLLNYIVEFK</sequence>
<dbReference type="InterPro" id="IPR050800">
    <property type="entry name" value="ARTD/PARP"/>
</dbReference>
<dbReference type="GO" id="GO:0003950">
    <property type="term" value="F:NAD+ poly-ADP-ribosyltransferase activity"/>
    <property type="evidence" value="ECO:0007669"/>
    <property type="project" value="UniProtKB-EC"/>
</dbReference>
<gene>
    <name evidence="7" type="ORF">ERS852520_01447</name>
</gene>
<dbReference type="Gene3D" id="3.90.228.10">
    <property type="match status" value="1"/>
</dbReference>
<proteinExistence type="predicted"/>
<comment type="catalytic activity">
    <reaction evidence="5">
        <text>NAD(+) + (ADP-D-ribosyl)n-acceptor = nicotinamide + (ADP-D-ribosyl)n+1-acceptor + H(+).</text>
        <dbReference type="EC" id="2.4.2.30"/>
    </reaction>
</comment>
<dbReference type="OrthoDB" id="4640276at2"/>
<dbReference type="PROSITE" id="PS51059">
    <property type="entry name" value="PARP_CATALYTIC"/>
    <property type="match status" value="1"/>
</dbReference>
<evidence type="ECO:0000313" key="8">
    <source>
        <dbReference type="Proteomes" id="UP000095564"/>
    </source>
</evidence>
<dbReference type="GO" id="GO:1990404">
    <property type="term" value="F:NAD+-protein mono-ADP-ribosyltransferase activity"/>
    <property type="evidence" value="ECO:0007669"/>
    <property type="project" value="TreeGrafter"/>
</dbReference>
<dbReference type="InterPro" id="IPR012317">
    <property type="entry name" value="Poly(ADP-ribose)pol_cat_dom"/>
</dbReference>
<dbReference type="SUPFAM" id="SSF56399">
    <property type="entry name" value="ADP-ribosylation"/>
    <property type="match status" value="1"/>
</dbReference>
<keyword evidence="4" id="KW-0520">NAD</keyword>
<evidence type="ECO:0000256" key="5">
    <source>
        <dbReference type="ARBA" id="ARBA00033987"/>
    </source>
</evidence>
<name>A0A174NRB4_ANAHA</name>
<dbReference type="PANTHER" id="PTHR10459">
    <property type="entry name" value="DNA LIGASE"/>
    <property type="match status" value="1"/>
</dbReference>
<dbReference type="AlphaFoldDB" id="A0A174NRB4"/>
<dbReference type="RefSeq" id="WP_055159887.1">
    <property type="nucleotide sequence ID" value="NZ_CZAU01000013.1"/>
</dbReference>
<evidence type="ECO:0000256" key="2">
    <source>
        <dbReference type="ARBA" id="ARBA00022676"/>
    </source>
</evidence>
<accession>A0A174NRB4</accession>
<reference evidence="7 8" key="1">
    <citation type="submission" date="2015-09" db="EMBL/GenBank/DDBJ databases">
        <authorList>
            <consortium name="Pathogen Informatics"/>
        </authorList>
    </citation>
    <scope>NUCLEOTIDE SEQUENCE [LARGE SCALE GENOMIC DNA]</scope>
    <source>
        <strain evidence="7 8">2789STDY5834908</strain>
    </source>
</reference>
<evidence type="ECO:0000259" key="6">
    <source>
        <dbReference type="PROSITE" id="PS51059"/>
    </source>
</evidence>
<dbReference type="EC" id="2.4.2.30" evidence="1"/>
<keyword evidence="3" id="KW-0808">Transferase</keyword>
<organism evidence="7 8">
    <name type="scientific">Anaerostipes hadrus</name>
    <dbReference type="NCBI Taxonomy" id="649756"/>
    <lineage>
        <taxon>Bacteria</taxon>
        <taxon>Bacillati</taxon>
        <taxon>Bacillota</taxon>
        <taxon>Clostridia</taxon>
        <taxon>Lachnospirales</taxon>
        <taxon>Lachnospiraceae</taxon>
        <taxon>Anaerostipes</taxon>
    </lineage>
</organism>